<reference evidence="3" key="1">
    <citation type="submission" date="2023-08" db="EMBL/GenBank/DDBJ databases">
        <authorList>
            <person name="Chen Y."/>
            <person name="Shah S."/>
            <person name="Dougan E. K."/>
            <person name="Thang M."/>
            <person name="Chan C."/>
        </authorList>
    </citation>
    <scope>NUCLEOTIDE SEQUENCE</scope>
</reference>
<evidence type="ECO:0000256" key="1">
    <source>
        <dbReference type="SAM" id="Phobius"/>
    </source>
</evidence>
<evidence type="ECO:0000313" key="4">
    <source>
        <dbReference type="Proteomes" id="UP001178507"/>
    </source>
</evidence>
<keyword evidence="1" id="KW-0812">Transmembrane</keyword>
<evidence type="ECO:0000256" key="2">
    <source>
        <dbReference type="SAM" id="SignalP"/>
    </source>
</evidence>
<dbReference type="Gene3D" id="2.10.220.10">
    <property type="entry name" value="Hormone Receptor, Insulin-like Growth Factor Receptor 1, Chain A, domain 2"/>
    <property type="match status" value="1"/>
</dbReference>
<keyword evidence="2" id="KW-0732">Signal</keyword>
<dbReference type="AlphaFoldDB" id="A0AA36J2A6"/>
<gene>
    <name evidence="3" type="ORF">EVOR1521_LOCUS22131</name>
</gene>
<dbReference type="InterPro" id="IPR009030">
    <property type="entry name" value="Growth_fac_rcpt_cys_sf"/>
</dbReference>
<accession>A0AA36J2A6</accession>
<dbReference type="SUPFAM" id="SSF57184">
    <property type="entry name" value="Growth factor receptor domain"/>
    <property type="match status" value="1"/>
</dbReference>
<dbReference type="SMART" id="SM00261">
    <property type="entry name" value="FU"/>
    <property type="match status" value="2"/>
</dbReference>
<dbReference type="Proteomes" id="UP001178507">
    <property type="component" value="Unassembled WGS sequence"/>
</dbReference>
<name>A0AA36J2A6_9DINO</name>
<feature type="transmembrane region" description="Helical" evidence="1">
    <location>
        <begin position="502"/>
        <end position="524"/>
    </location>
</feature>
<keyword evidence="1" id="KW-1133">Transmembrane helix</keyword>
<feature type="signal peptide" evidence="2">
    <location>
        <begin position="1"/>
        <end position="19"/>
    </location>
</feature>
<keyword evidence="4" id="KW-1185">Reference proteome</keyword>
<feature type="chain" id="PRO_5041241243" evidence="2">
    <location>
        <begin position="20"/>
        <end position="574"/>
    </location>
</feature>
<dbReference type="InterPro" id="IPR006212">
    <property type="entry name" value="Furin_repeat"/>
</dbReference>
<protein>
    <submittedName>
        <fullName evidence="3">Uncharacterized protein</fullName>
    </submittedName>
</protein>
<organism evidence="3 4">
    <name type="scientific">Effrenium voratum</name>
    <dbReference type="NCBI Taxonomy" id="2562239"/>
    <lineage>
        <taxon>Eukaryota</taxon>
        <taxon>Sar</taxon>
        <taxon>Alveolata</taxon>
        <taxon>Dinophyceae</taxon>
        <taxon>Suessiales</taxon>
        <taxon>Symbiodiniaceae</taxon>
        <taxon>Effrenium</taxon>
    </lineage>
</organism>
<dbReference type="CDD" id="cd00064">
    <property type="entry name" value="FU"/>
    <property type="match status" value="2"/>
</dbReference>
<evidence type="ECO:0000313" key="3">
    <source>
        <dbReference type="EMBL" id="CAJ1398312.1"/>
    </source>
</evidence>
<comment type="caution">
    <text evidence="3">The sequence shown here is derived from an EMBL/GenBank/DDBJ whole genome shotgun (WGS) entry which is preliminary data.</text>
</comment>
<sequence>MRRWALPWLSLAGAAPARTLAPARQLVIDVPVLDSLSVVLSTGAKAPLAWKYFEFTYSLTVPQEAIAAAVLAVVRNGYDVMMQLFRPEENFREVLQSGQTSAYADVPTEEAAQLILEVGYGTRSTNYTILVIRSTITSDFKFKFPDPAESVPPQGTLTGLAVFDGFGEPLPMEPIYFDPRRSQYLAFASPNTGGGYAQVRAVASKNDPFASLQLRVDGTDWEGIESGIRTRYIPVPVKTWLQLEVQVLSPTAEAAGAAPVAYQLLISREVRCHLLCRTCYGPEASHCLSCRAPLVLNNGSCSETACPPTKYYDWMTYQCQPCHETCAQCSGPGAGACTECPALFFLSPFAWESEAPCVIRCPTGQFAHPRSRRCRQRTAPVKSFYMQFQFRSTFQAFAADAMIQESVVNTTAFVLGLALSDVRAYKMELVEEQNGVVLEDGPPLLTVEVVSPFLLKAEADAILIDSWFGAFEVPVDEVRSLSWDQMHPPLPPLPVDPFLPTWVWGLATSAASGIVVLVPMYCCYFRRLANTRRKYRPAAVDPAFMERVVAQSDPQLVRRFVAGENGARLLQEAD</sequence>
<proteinExistence type="predicted"/>
<keyword evidence="1" id="KW-0472">Membrane</keyword>
<dbReference type="EMBL" id="CAUJNA010003295">
    <property type="protein sequence ID" value="CAJ1398312.1"/>
    <property type="molecule type" value="Genomic_DNA"/>
</dbReference>